<evidence type="ECO:0000256" key="4">
    <source>
        <dbReference type="ARBA" id="ARBA00022737"/>
    </source>
</evidence>
<proteinExistence type="inferred from homology"/>
<comment type="caution">
    <text evidence="8">The sequence shown here is derived from an EMBL/GenBank/DDBJ whole genome shotgun (WGS) entry which is preliminary data.</text>
</comment>
<reference evidence="8 9" key="1">
    <citation type="journal article" date="2023" name="Science">
        <title>Elucidation of the pathway for biosynthesis of saponin adjuvants from the soapbark tree.</title>
        <authorList>
            <person name="Reed J."/>
            <person name="Orme A."/>
            <person name="El-Demerdash A."/>
            <person name="Owen C."/>
            <person name="Martin L.B.B."/>
            <person name="Misra R.C."/>
            <person name="Kikuchi S."/>
            <person name="Rejzek M."/>
            <person name="Martin A.C."/>
            <person name="Harkess A."/>
            <person name="Leebens-Mack J."/>
            <person name="Louveau T."/>
            <person name="Stephenson M.J."/>
            <person name="Osbourn A."/>
        </authorList>
    </citation>
    <scope>NUCLEOTIDE SEQUENCE [LARGE SCALE GENOMIC DNA]</scope>
    <source>
        <strain evidence="8">S10</strain>
    </source>
</reference>
<dbReference type="PANTHER" id="PTHR32411">
    <property type="entry name" value="CYSTEINE-RICH REPEAT SECRETORY PROTEIN 38-RELATED"/>
    <property type="match status" value="1"/>
</dbReference>
<evidence type="ECO:0000256" key="2">
    <source>
        <dbReference type="ARBA" id="ARBA00022525"/>
    </source>
</evidence>
<sequence length="262" mass="29449">MLRMKSTLLILILLSLCLPLQQSAYAILAHRCFSNETYNPSSIFASNLQELFNFHQILVPPTGFGKGSIGHGENQVFGLGQCRGDVPRTRCLNCISEAMFWLRWSCPISRGAIMWFDLCLFKYSNVNFYGQIDDTNNYIRRNATSISNPTVIFNQVNNLIFTLSFVASANPLFLATASARTDDSRTLYGLVECTRDLTPEDSIRCLNLVRVRLIPWGIAGAQFGYGSCYARYEIYSFFGQAPAAIYNMVSNNTHVLIDNQVV</sequence>
<accession>A0AAD7QH20</accession>
<evidence type="ECO:0000256" key="3">
    <source>
        <dbReference type="ARBA" id="ARBA00022729"/>
    </source>
</evidence>
<dbReference type="PROSITE" id="PS51473">
    <property type="entry name" value="GNK2"/>
    <property type="match status" value="2"/>
</dbReference>
<gene>
    <name evidence="8" type="ORF">O6P43_000610</name>
</gene>
<evidence type="ECO:0000256" key="1">
    <source>
        <dbReference type="ARBA" id="ARBA00004613"/>
    </source>
</evidence>
<dbReference type="PANTHER" id="PTHR32411:SF43">
    <property type="entry name" value="CYSTEINE-RICH REPEAT SECRETORY PROTEIN 38"/>
    <property type="match status" value="1"/>
</dbReference>
<dbReference type="KEGG" id="qsa:O6P43_000610"/>
<feature type="chain" id="PRO_5042115585" evidence="6">
    <location>
        <begin position="24"/>
        <end position="262"/>
    </location>
</feature>
<evidence type="ECO:0000256" key="6">
    <source>
        <dbReference type="SAM" id="SignalP"/>
    </source>
</evidence>
<dbReference type="InterPro" id="IPR038408">
    <property type="entry name" value="GNK2_sf"/>
</dbReference>
<protein>
    <submittedName>
        <fullName evidence="8">Cysteine-rich repeat secretory protein</fullName>
    </submittedName>
</protein>
<comment type="subcellular location">
    <subcellularLocation>
        <location evidence="1">Secreted</location>
    </subcellularLocation>
</comment>
<dbReference type="Proteomes" id="UP001163823">
    <property type="component" value="Chromosome 1"/>
</dbReference>
<dbReference type="GO" id="GO:0005576">
    <property type="term" value="C:extracellular region"/>
    <property type="evidence" value="ECO:0007669"/>
    <property type="project" value="UniProtKB-SubCell"/>
</dbReference>
<dbReference type="Pfam" id="PF01657">
    <property type="entry name" value="Stress-antifung"/>
    <property type="match status" value="1"/>
</dbReference>
<keyword evidence="2" id="KW-0964">Secreted</keyword>
<feature type="domain" description="Gnk2-homologous" evidence="7">
    <location>
        <begin position="26"/>
        <end position="128"/>
    </location>
</feature>
<feature type="signal peptide" evidence="6">
    <location>
        <begin position="1"/>
        <end position="23"/>
    </location>
</feature>
<organism evidence="8 9">
    <name type="scientific">Quillaja saponaria</name>
    <name type="common">Soap bark tree</name>
    <dbReference type="NCBI Taxonomy" id="32244"/>
    <lineage>
        <taxon>Eukaryota</taxon>
        <taxon>Viridiplantae</taxon>
        <taxon>Streptophyta</taxon>
        <taxon>Embryophyta</taxon>
        <taxon>Tracheophyta</taxon>
        <taxon>Spermatophyta</taxon>
        <taxon>Magnoliopsida</taxon>
        <taxon>eudicotyledons</taxon>
        <taxon>Gunneridae</taxon>
        <taxon>Pentapetalae</taxon>
        <taxon>rosids</taxon>
        <taxon>fabids</taxon>
        <taxon>Fabales</taxon>
        <taxon>Quillajaceae</taxon>
        <taxon>Quillaja</taxon>
    </lineage>
</organism>
<evidence type="ECO:0000259" key="7">
    <source>
        <dbReference type="PROSITE" id="PS51473"/>
    </source>
</evidence>
<keyword evidence="9" id="KW-1185">Reference proteome</keyword>
<keyword evidence="3 6" id="KW-0732">Signal</keyword>
<feature type="domain" description="Gnk2-homologous" evidence="7">
    <location>
        <begin position="134"/>
        <end position="237"/>
    </location>
</feature>
<dbReference type="InterPro" id="IPR050581">
    <property type="entry name" value="CRR_secretory_protein"/>
</dbReference>
<dbReference type="AlphaFoldDB" id="A0AAD7QH20"/>
<evidence type="ECO:0000256" key="5">
    <source>
        <dbReference type="ARBA" id="ARBA00038515"/>
    </source>
</evidence>
<dbReference type="InterPro" id="IPR002902">
    <property type="entry name" value="GNK2"/>
</dbReference>
<name>A0AAD7QH20_QUISA</name>
<comment type="similarity">
    <text evidence="5">Belongs to the cysteine-rich repeat secretory protein family.</text>
</comment>
<dbReference type="EMBL" id="JARAOO010000001">
    <property type="protein sequence ID" value="KAJ7981334.1"/>
    <property type="molecule type" value="Genomic_DNA"/>
</dbReference>
<evidence type="ECO:0000313" key="8">
    <source>
        <dbReference type="EMBL" id="KAJ7981334.1"/>
    </source>
</evidence>
<dbReference type="Gene3D" id="3.30.430.20">
    <property type="entry name" value="Gnk2 domain, C-X8-C-X2-C motif"/>
    <property type="match status" value="2"/>
</dbReference>
<dbReference type="CDD" id="cd23509">
    <property type="entry name" value="Gnk2-like"/>
    <property type="match status" value="2"/>
</dbReference>
<evidence type="ECO:0000313" key="9">
    <source>
        <dbReference type="Proteomes" id="UP001163823"/>
    </source>
</evidence>
<keyword evidence="4" id="KW-0677">Repeat</keyword>